<keyword evidence="4" id="KW-1185">Reference proteome</keyword>
<evidence type="ECO:0000313" key="3">
    <source>
        <dbReference type="EMBL" id="PAV78200.1"/>
    </source>
</evidence>
<feature type="signal peptide" evidence="1">
    <location>
        <begin position="1"/>
        <end position="22"/>
    </location>
</feature>
<proteinExistence type="predicted"/>
<gene>
    <name evidence="3" type="ORF">WR25_25728</name>
</gene>
<name>A0A2A2KW75_9BILA</name>
<protein>
    <recommendedName>
        <fullName evidence="2">Phlebovirus glycoprotein G2 fusion domain-containing protein</fullName>
    </recommendedName>
</protein>
<keyword evidence="1" id="KW-0732">Signal</keyword>
<dbReference type="OrthoDB" id="5825988at2759"/>
<dbReference type="Pfam" id="PF07245">
    <property type="entry name" value="Phlebovirus_G2"/>
    <property type="match status" value="1"/>
</dbReference>
<comment type="caution">
    <text evidence="3">The sequence shown here is derived from an EMBL/GenBank/DDBJ whole genome shotgun (WGS) entry which is preliminary data.</text>
</comment>
<dbReference type="AlphaFoldDB" id="A0A2A2KW75"/>
<sequence>MNTLQILNVTVIFLQIILISRGDEVIVTTSGQSYNCKDAKQFPRDCQISIKKTLVLSSENSQTNLKILDRKNQTGRMTFKLLNFTQSCDEVDDFYTRDVNATFKSAKRCYRMGNCTDNTCETLQLDGYITDLEDANNFGGASYCDAILGSGCLSSYSCIFTRTYVLPLTSEIYRVSHCRKWENFATIEIAFHDAHSSESSIIVLKQGEVLPISKLNVQLTWLSHHAPNHEFSREKFIRNLKSEETFLWPKDEQPIIACNSTKQSMYTRECIYRDTCKCSLTYDATTCRCSKFSIKNDIENDTSKKFPITKSDLTLNIQNNTIVAGILSDFYIEIGLEYSAENIGKLV</sequence>
<reference evidence="3 4" key="1">
    <citation type="journal article" date="2017" name="Curr. Biol.">
        <title>Genome architecture and evolution of a unichromosomal asexual nematode.</title>
        <authorList>
            <person name="Fradin H."/>
            <person name="Zegar C."/>
            <person name="Gutwein M."/>
            <person name="Lucas J."/>
            <person name="Kovtun M."/>
            <person name="Corcoran D."/>
            <person name="Baugh L.R."/>
            <person name="Kiontke K."/>
            <person name="Gunsalus K."/>
            <person name="Fitch D.H."/>
            <person name="Piano F."/>
        </authorList>
    </citation>
    <scope>NUCLEOTIDE SEQUENCE [LARGE SCALE GENOMIC DNA]</scope>
    <source>
        <strain evidence="3">PF1309</strain>
    </source>
</reference>
<dbReference type="InterPro" id="IPR009878">
    <property type="entry name" value="Phlebovirus_G2_fusion"/>
</dbReference>
<dbReference type="EMBL" id="LIAE01007606">
    <property type="protein sequence ID" value="PAV78200.1"/>
    <property type="molecule type" value="Genomic_DNA"/>
</dbReference>
<feature type="chain" id="PRO_5013036555" description="Phlebovirus glycoprotein G2 fusion domain-containing protein" evidence="1">
    <location>
        <begin position="23"/>
        <end position="347"/>
    </location>
</feature>
<evidence type="ECO:0000259" key="2">
    <source>
        <dbReference type="Pfam" id="PF07245"/>
    </source>
</evidence>
<dbReference type="Proteomes" id="UP000218231">
    <property type="component" value="Unassembled WGS sequence"/>
</dbReference>
<evidence type="ECO:0000313" key="4">
    <source>
        <dbReference type="Proteomes" id="UP000218231"/>
    </source>
</evidence>
<dbReference type="STRING" id="2018661.A0A2A2KW75"/>
<evidence type="ECO:0000256" key="1">
    <source>
        <dbReference type="SAM" id="SignalP"/>
    </source>
</evidence>
<accession>A0A2A2KW75</accession>
<organism evidence="3 4">
    <name type="scientific">Diploscapter pachys</name>
    <dbReference type="NCBI Taxonomy" id="2018661"/>
    <lineage>
        <taxon>Eukaryota</taxon>
        <taxon>Metazoa</taxon>
        <taxon>Ecdysozoa</taxon>
        <taxon>Nematoda</taxon>
        <taxon>Chromadorea</taxon>
        <taxon>Rhabditida</taxon>
        <taxon>Rhabditina</taxon>
        <taxon>Rhabditomorpha</taxon>
        <taxon>Rhabditoidea</taxon>
        <taxon>Rhabditidae</taxon>
        <taxon>Diploscapter</taxon>
    </lineage>
</organism>
<feature type="domain" description="Phlebovirus glycoprotein G2 fusion" evidence="2">
    <location>
        <begin position="27"/>
        <end position="334"/>
    </location>
</feature>